<name>A0A1M5TE17_9FIRM</name>
<reference evidence="2" key="1">
    <citation type="submission" date="2016-11" db="EMBL/GenBank/DDBJ databases">
        <authorList>
            <person name="Varghese N."/>
            <person name="Submissions S."/>
        </authorList>
    </citation>
    <scope>NUCLEOTIDE SEQUENCE [LARGE SCALE GENOMIC DNA]</scope>
    <source>
        <strain evidence="2">DSM 15285</strain>
    </source>
</reference>
<organism evidence="1 2">
    <name type="scientific">Tepidibacter thalassicus DSM 15285</name>
    <dbReference type="NCBI Taxonomy" id="1123350"/>
    <lineage>
        <taxon>Bacteria</taxon>
        <taxon>Bacillati</taxon>
        <taxon>Bacillota</taxon>
        <taxon>Clostridia</taxon>
        <taxon>Peptostreptococcales</taxon>
        <taxon>Peptostreptococcaceae</taxon>
        <taxon>Tepidibacter</taxon>
    </lineage>
</organism>
<dbReference type="STRING" id="1123350.SAMN02744040_02133"/>
<evidence type="ECO:0000313" key="1">
    <source>
        <dbReference type="EMBL" id="SHH49017.1"/>
    </source>
</evidence>
<dbReference type="NCBIfam" id="TIGR01595">
    <property type="entry name" value="cas_CT1132"/>
    <property type="match status" value="1"/>
</dbReference>
<accession>A0A1M5TE17</accession>
<dbReference type="InterPro" id="IPR006482">
    <property type="entry name" value="Cas7_Csh2/Csh2"/>
</dbReference>
<dbReference type="RefSeq" id="WP_072726262.1">
    <property type="nucleotide sequence ID" value="NZ_FQXH01000032.1"/>
</dbReference>
<dbReference type="Proteomes" id="UP000242520">
    <property type="component" value="Unassembled WGS sequence"/>
</dbReference>
<keyword evidence="2" id="KW-1185">Reference proteome</keyword>
<sequence>MADTREYLLYSDATMSNPNGDMINDNRPRQDERTYQLEMSDVRIKRYVRDELDARGEKVFVKPTKNDKGLFIDCKGVAAKVIKDEKIKKDQLEDKLKQEYKDVKLFGAVITKPKFNIHGPLQIVWSKSLHECDIVFAQGTSVFTGSKSEAKQGTTWSKYYTPYALFKTYMVYNDMIAKRQNIDVSEDDLEEFKDVLISGIRNYKSTSKNQMPRLLVEVIYNKNYIDGELDYIDVKKKKQDLEIRSIEEFSFDLKPLLDYYERKKDIIKKINIYKHPKVELLNINEEFNVFDI</sequence>
<dbReference type="Pfam" id="PF05107">
    <property type="entry name" value="Cas_Cas7"/>
    <property type="match status" value="1"/>
</dbReference>
<gene>
    <name evidence="1" type="ORF">SAMN02744040_02133</name>
</gene>
<proteinExistence type="predicted"/>
<dbReference type="InterPro" id="IPR013419">
    <property type="entry name" value="CRISPR-assoc_prot_Cas7/Csh2"/>
</dbReference>
<dbReference type="EMBL" id="FQXH01000032">
    <property type="protein sequence ID" value="SHH49017.1"/>
    <property type="molecule type" value="Genomic_DNA"/>
</dbReference>
<dbReference type="AlphaFoldDB" id="A0A1M5TE17"/>
<evidence type="ECO:0000313" key="2">
    <source>
        <dbReference type="Proteomes" id="UP000242520"/>
    </source>
</evidence>
<dbReference type="NCBIfam" id="TIGR02590">
    <property type="entry name" value="cas_Csh2"/>
    <property type="match status" value="1"/>
</dbReference>
<dbReference type="GO" id="GO:0043571">
    <property type="term" value="P:maintenance of CRISPR repeat elements"/>
    <property type="evidence" value="ECO:0007669"/>
    <property type="project" value="InterPro"/>
</dbReference>
<protein>
    <submittedName>
        <fullName evidence="1">CRISPR-associated protein, Csh2 family</fullName>
    </submittedName>
</protein>
<dbReference type="OrthoDB" id="9776792at2"/>